<keyword evidence="2" id="KW-0479">Metal-binding</keyword>
<reference evidence="6" key="1">
    <citation type="journal article" date="2015" name="Proc. Natl. Acad. Sci. U.S.A.">
        <title>Networks of energetic and metabolic interactions define dynamics in microbial communities.</title>
        <authorList>
            <person name="Embree M."/>
            <person name="Liu J.K."/>
            <person name="Al-Bassam M.M."/>
            <person name="Zengler K."/>
        </authorList>
    </citation>
    <scope>NUCLEOTIDE SEQUENCE</scope>
</reference>
<dbReference type="InterPro" id="IPR050572">
    <property type="entry name" value="Fe-S_Ferredoxin"/>
</dbReference>
<dbReference type="InterPro" id="IPR017896">
    <property type="entry name" value="4Fe4S_Fe-S-bd"/>
</dbReference>
<keyword evidence="3" id="KW-0408">Iron</keyword>
<dbReference type="PANTHER" id="PTHR43687">
    <property type="entry name" value="ADENYLYLSULFATE REDUCTASE, BETA SUBUNIT"/>
    <property type="match status" value="1"/>
</dbReference>
<dbReference type="PANTHER" id="PTHR43687:SF1">
    <property type="entry name" value="FERREDOXIN III"/>
    <property type="match status" value="1"/>
</dbReference>
<dbReference type="PROSITE" id="PS00198">
    <property type="entry name" value="4FE4S_FER_1"/>
    <property type="match status" value="2"/>
</dbReference>
<organism evidence="6">
    <name type="scientific">hydrocarbon metagenome</name>
    <dbReference type="NCBI Taxonomy" id="938273"/>
    <lineage>
        <taxon>unclassified sequences</taxon>
        <taxon>metagenomes</taxon>
        <taxon>ecological metagenomes</taxon>
    </lineage>
</organism>
<dbReference type="AlphaFoldDB" id="A0A0W8G128"/>
<dbReference type="PROSITE" id="PS51379">
    <property type="entry name" value="4FE4S_FER_2"/>
    <property type="match status" value="3"/>
</dbReference>
<keyword evidence="4" id="KW-0411">Iron-sulfur</keyword>
<feature type="domain" description="4Fe-4S ferredoxin-type" evidence="5">
    <location>
        <begin position="61"/>
        <end position="92"/>
    </location>
</feature>
<dbReference type="Gene3D" id="3.30.70.20">
    <property type="match status" value="2"/>
</dbReference>
<protein>
    <submittedName>
        <fullName evidence="6">Ferredoxin-type protein napg (Periplasmic nitrate reductase)</fullName>
    </submittedName>
</protein>
<evidence type="ECO:0000256" key="4">
    <source>
        <dbReference type="ARBA" id="ARBA00023014"/>
    </source>
</evidence>
<proteinExistence type="predicted"/>
<dbReference type="Pfam" id="PF12838">
    <property type="entry name" value="Fer4_7"/>
    <property type="match status" value="1"/>
</dbReference>
<sequence length="171" mass="18952">MLNFILNYIEKVVSDVSPLRPPGAVPEKEFLNKCIKCNKCLQICPYDSIITAGIEYGKSFGTPIINARDVPCYLCMLCPPVCPTGALDNDLIEKEKVRMGMAVINENTCLPFIGVICRACFENCPIFRKAIILEDEMFPKVVEEHCVGCGICEQVCPIEGSAIIVKSYHNV</sequence>
<evidence type="ECO:0000313" key="6">
    <source>
        <dbReference type="EMBL" id="KUG26822.1"/>
    </source>
</evidence>
<name>A0A0W8G128_9ZZZZ</name>
<dbReference type="EMBL" id="LNQE01000400">
    <property type="protein sequence ID" value="KUG26822.1"/>
    <property type="molecule type" value="Genomic_DNA"/>
</dbReference>
<feature type="domain" description="4Fe-4S ferredoxin-type" evidence="5">
    <location>
        <begin position="24"/>
        <end position="54"/>
    </location>
</feature>
<evidence type="ECO:0000256" key="1">
    <source>
        <dbReference type="ARBA" id="ARBA00022485"/>
    </source>
</evidence>
<keyword evidence="1" id="KW-0004">4Fe-4S</keyword>
<dbReference type="Pfam" id="PF14697">
    <property type="entry name" value="Fer4_21"/>
    <property type="match status" value="1"/>
</dbReference>
<accession>A0A0W8G128</accession>
<dbReference type="GO" id="GO:0046872">
    <property type="term" value="F:metal ion binding"/>
    <property type="evidence" value="ECO:0007669"/>
    <property type="project" value="UniProtKB-KW"/>
</dbReference>
<gene>
    <name evidence="6" type="ORF">ASZ90_003338</name>
</gene>
<evidence type="ECO:0000256" key="2">
    <source>
        <dbReference type="ARBA" id="ARBA00022723"/>
    </source>
</evidence>
<feature type="domain" description="4Fe-4S ferredoxin-type" evidence="5">
    <location>
        <begin position="137"/>
        <end position="168"/>
    </location>
</feature>
<dbReference type="SUPFAM" id="SSF54862">
    <property type="entry name" value="4Fe-4S ferredoxins"/>
    <property type="match status" value="1"/>
</dbReference>
<comment type="caution">
    <text evidence="6">The sequence shown here is derived from an EMBL/GenBank/DDBJ whole genome shotgun (WGS) entry which is preliminary data.</text>
</comment>
<dbReference type="InterPro" id="IPR017900">
    <property type="entry name" value="4Fe4S_Fe_S_CS"/>
</dbReference>
<evidence type="ECO:0000259" key="5">
    <source>
        <dbReference type="PROSITE" id="PS51379"/>
    </source>
</evidence>
<dbReference type="GO" id="GO:0051539">
    <property type="term" value="F:4 iron, 4 sulfur cluster binding"/>
    <property type="evidence" value="ECO:0007669"/>
    <property type="project" value="UniProtKB-KW"/>
</dbReference>
<dbReference type="CDD" id="cd16373">
    <property type="entry name" value="DMSOR_beta_like"/>
    <property type="match status" value="1"/>
</dbReference>
<evidence type="ECO:0000256" key="3">
    <source>
        <dbReference type="ARBA" id="ARBA00023004"/>
    </source>
</evidence>